<dbReference type="AlphaFoldDB" id="A0AAV4LC57"/>
<dbReference type="CDD" id="cd00063">
    <property type="entry name" value="FN3"/>
    <property type="match status" value="1"/>
</dbReference>
<dbReference type="EMBL" id="BOQE01000001">
    <property type="protein sequence ID" value="GIM45243.1"/>
    <property type="molecule type" value="Genomic_DNA"/>
</dbReference>
<organism evidence="2 3">
    <name type="scientific">Collibacillus ludicampi</name>
    <dbReference type="NCBI Taxonomy" id="2771369"/>
    <lineage>
        <taxon>Bacteria</taxon>
        <taxon>Bacillati</taxon>
        <taxon>Bacillota</taxon>
        <taxon>Bacilli</taxon>
        <taxon>Bacillales</taxon>
        <taxon>Alicyclobacillaceae</taxon>
        <taxon>Collibacillus</taxon>
    </lineage>
</organism>
<dbReference type="PRINTS" id="PR00014">
    <property type="entry name" value="FNTYPEIII"/>
</dbReference>
<accession>A0AAV4LC57</accession>
<name>A0AAV4LC57_9BACL</name>
<protein>
    <recommendedName>
        <fullName evidence="1">Fibronectin type-III domain-containing protein</fullName>
    </recommendedName>
</protein>
<evidence type="ECO:0000313" key="3">
    <source>
        <dbReference type="Proteomes" id="UP001057291"/>
    </source>
</evidence>
<sequence>MSVYKIVPAINGELDIDYKDLIHAIDNGDGTYIVHLEDTAVPRPSWKDVTQDQWDQATKGISDPLTLAIKQKQAELQFDSDQACATFVSSAIGSPHTYLADEKSLAYLQGEYTFVTGPHYDGSPVNYYTVESGFVNHTANQIVQVFLDGRAWINQQKGIKLATKLKQLNACTTVDQVNSIVWNDTTPPNAPTGLQGTAGTGQVTLTWTENSEIDVQIGGGYNIYEGSTKVNASPVTGTSYTVTGLTSGTSYTFTITAVDSDGNESAHSASVTVTAN</sequence>
<proteinExistence type="predicted"/>
<dbReference type="Proteomes" id="UP001057291">
    <property type="component" value="Unassembled WGS sequence"/>
</dbReference>
<reference evidence="2" key="1">
    <citation type="journal article" date="2023" name="Int. J. Syst. Evol. Microbiol.">
        <title>Collibacillus ludicampi gen. nov., sp. nov., a new soil bacterium of the family Alicyclobacillaceae.</title>
        <authorList>
            <person name="Jojima T."/>
            <person name="Ioku Y."/>
            <person name="Fukuta Y."/>
            <person name="Shirasaka N."/>
            <person name="Matsumura Y."/>
            <person name="Mori M."/>
        </authorList>
    </citation>
    <scope>NUCLEOTIDE SEQUENCE</scope>
    <source>
        <strain evidence="2">TP075</strain>
    </source>
</reference>
<dbReference type="InterPro" id="IPR003961">
    <property type="entry name" value="FN3_dom"/>
</dbReference>
<dbReference type="Gene3D" id="2.60.40.10">
    <property type="entry name" value="Immunoglobulins"/>
    <property type="match status" value="1"/>
</dbReference>
<gene>
    <name evidence="2" type="ORF">DNHGIG_07920</name>
</gene>
<evidence type="ECO:0000313" key="2">
    <source>
        <dbReference type="EMBL" id="GIM45243.1"/>
    </source>
</evidence>
<dbReference type="SMART" id="SM00060">
    <property type="entry name" value="FN3"/>
    <property type="match status" value="1"/>
</dbReference>
<dbReference type="PROSITE" id="PS50853">
    <property type="entry name" value="FN3"/>
    <property type="match status" value="1"/>
</dbReference>
<comment type="caution">
    <text evidence="2">The sequence shown here is derived from an EMBL/GenBank/DDBJ whole genome shotgun (WGS) entry which is preliminary data.</text>
</comment>
<dbReference type="InterPro" id="IPR013783">
    <property type="entry name" value="Ig-like_fold"/>
</dbReference>
<dbReference type="Pfam" id="PF00041">
    <property type="entry name" value="fn3"/>
    <property type="match status" value="1"/>
</dbReference>
<feature type="domain" description="Fibronectin type-III" evidence="1">
    <location>
        <begin position="187"/>
        <end position="276"/>
    </location>
</feature>
<evidence type="ECO:0000259" key="1">
    <source>
        <dbReference type="PROSITE" id="PS50853"/>
    </source>
</evidence>
<keyword evidence="3" id="KW-1185">Reference proteome</keyword>
<dbReference type="SUPFAM" id="SSF49265">
    <property type="entry name" value="Fibronectin type III"/>
    <property type="match status" value="1"/>
</dbReference>
<dbReference type="InterPro" id="IPR036116">
    <property type="entry name" value="FN3_sf"/>
</dbReference>